<name>A0A7Z7GF94_9MICO</name>
<protein>
    <submittedName>
        <fullName evidence="10">FtsX-like permease family protein</fullName>
    </submittedName>
</protein>
<feature type="transmembrane region" description="Helical" evidence="8">
    <location>
        <begin position="538"/>
        <end position="562"/>
    </location>
</feature>
<comment type="subcellular location">
    <subcellularLocation>
        <location evidence="1">Cell membrane</location>
        <topology evidence="1">Multi-pass membrane protein</topology>
    </subcellularLocation>
</comment>
<comment type="similarity">
    <text evidence="6">Belongs to the ABC-4 integral membrane protein family.</text>
</comment>
<gene>
    <name evidence="10" type="ORF">SAMN04487751_2784</name>
</gene>
<feature type="transmembrane region" description="Helical" evidence="8">
    <location>
        <begin position="45"/>
        <end position="71"/>
    </location>
</feature>
<sequence length="965" mass="101193">MTGLLERADAPPAAPAADPRPDRPSIWPRLRADLRLARRQSLRGWASSLLVVALIALPMTLVAGAIVFGMGHVATTEERIRAELGGADAWVSIVHGPDPSLTQYLDEPTWWDVAREEQTGELINEELPPHGSARPFLPAGAIEIGAGRVTAETAGGIGAMTAVIGDAAAPVLRGRFELIEGRAPASDSEVVVSPGALERLGVGVGDRLELTEPAATYTVTGVLKRAEDPHAAEVVFLPGTPANRALQEDVLSTVWYLPEWSPTPDDVRALNREGMIVFDRDLFVAPGDMANPWASGDALALSMVWLIGAAAAFAGYLVVLLAGAAFSVSARRQQRALAVAASVGATRADVFRVVLLQGTVLGGVGGIVGSAAGIGLGILFLHLFDDGSTTAFQGVHVPWWGLAAVIAFAVIVGTIAAIAPARAATKGEVIAALRGSRRPARVRVDRPLWGVLLIAAGVGLTAVCALWLAAINAEEFVSGDDGRRTICIIGIILGPILLQVGVMLGGHWLISLLARPLSRLGLASRIASRDAAANPGRIVPAFAAIAACAFLAAASLGSIALVTKQAERGWTYAAPVGSVSVAGWMDDIDRQHLAVGTVVTGWQDDGAGASRGVYIDAEATARSLLESAGPGTLGTVWDAGTGRWDATGTLLNPDDILAFPRMEHIDAALAADQCKELEIADCRWHQSPWWNLGIVDATELEAVTGEELSTAELAAYRDGAALVLDPDYIRDDGTVAVAFSTQERLAKTEVAEAPTDVVSVAAIRRDQPQRQVSVLIVPELADSWGLRSGNWTVIATYDVPLTTAQVDSLQQEADTLSRTGEVGMWPHLESGPPDAAPWMWLAVGATAVLVIGASSVALGLARVERRPDDATLAAVGGTRRLRRGIALWQAAIVAGLGMVTGTVAGILPVWGVALASERIYNPPSFGDMPWLWLVVLALGLPAVIALVSWLVPPRDPDLTRRTAIA</sequence>
<feature type="transmembrane region" description="Helical" evidence="8">
    <location>
        <begin position="930"/>
        <end position="951"/>
    </location>
</feature>
<feature type="transmembrane region" description="Helical" evidence="8">
    <location>
        <begin position="303"/>
        <end position="326"/>
    </location>
</feature>
<dbReference type="PANTHER" id="PTHR30572">
    <property type="entry name" value="MEMBRANE COMPONENT OF TRANSPORTER-RELATED"/>
    <property type="match status" value="1"/>
</dbReference>
<dbReference type="PANTHER" id="PTHR30572:SF4">
    <property type="entry name" value="ABC TRANSPORTER PERMEASE YTRF"/>
    <property type="match status" value="1"/>
</dbReference>
<evidence type="ECO:0000313" key="11">
    <source>
        <dbReference type="Proteomes" id="UP000198702"/>
    </source>
</evidence>
<evidence type="ECO:0000256" key="1">
    <source>
        <dbReference type="ARBA" id="ARBA00004651"/>
    </source>
</evidence>
<keyword evidence="4 8" id="KW-1133">Transmembrane helix</keyword>
<evidence type="ECO:0000256" key="7">
    <source>
        <dbReference type="SAM" id="MobiDB-lite"/>
    </source>
</evidence>
<feature type="region of interest" description="Disordered" evidence="7">
    <location>
        <begin position="1"/>
        <end position="24"/>
    </location>
</feature>
<accession>A0A7Z7GF94</accession>
<evidence type="ECO:0000256" key="5">
    <source>
        <dbReference type="ARBA" id="ARBA00023136"/>
    </source>
</evidence>
<dbReference type="EMBL" id="FOQZ01000006">
    <property type="protein sequence ID" value="SFI72418.1"/>
    <property type="molecule type" value="Genomic_DNA"/>
</dbReference>
<evidence type="ECO:0000256" key="6">
    <source>
        <dbReference type="ARBA" id="ARBA00038076"/>
    </source>
</evidence>
<feature type="transmembrane region" description="Helical" evidence="8">
    <location>
        <begin position="447"/>
        <end position="468"/>
    </location>
</feature>
<dbReference type="GO" id="GO:0022857">
    <property type="term" value="F:transmembrane transporter activity"/>
    <property type="evidence" value="ECO:0007669"/>
    <property type="project" value="TreeGrafter"/>
</dbReference>
<organism evidence="10 11">
    <name type="scientific">Microbacterium saccharophilum</name>
    <dbReference type="NCBI Taxonomy" id="1213358"/>
    <lineage>
        <taxon>Bacteria</taxon>
        <taxon>Bacillati</taxon>
        <taxon>Actinomycetota</taxon>
        <taxon>Actinomycetes</taxon>
        <taxon>Micrococcales</taxon>
        <taxon>Microbacteriaceae</taxon>
        <taxon>Microbacterium</taxon>
    </lineage>
</organism>
<dbReference type="RefSeq" id="WP_051526391.1">
    <property type="nucleotide sequence ID" value="NZ_FOQZ01000006.1"/>
</dbReference>
<feature type="transmembrane region" description="Helical" evidence="8">
    <location>
        <begin position="488"/>
        <end position="517"/>
    </location>
</feature>
<proteinExistence type="inferred from homology"/>
<evidence type="ECO:0000256" key="3">
    <source>
        <dbReference type="ARBA" id="ARBA00022692"/>
    </source>
</evidence>
<evidence type="ECO:0000256" key="2">
    <source>
        <dbReference type="ARBA" id="ARBA00022475"/>
    </source>
</evidence>
<feature type="transmembrane region" description="Helical" evidence="8">
    <location>
        <begin position="399"/>
        <end position="419"/>
    </location>
</feature>
<dbReference type="InterPro" id="IPR003838">
    <property type="entry name" value="ABC3_permease_C"/>
</dbReference>
<keyword evidence="5 8" id="KW-0472">Membrane</keyword>
<evidence type="ECO:0000313" key="10">
    <source>
        <dbReference type="EMBL" id="SFI72418.1"/>
    </source>
</evidence>
<keyword evidence="3 8" id="KW-0812">Transmembrane</keyword>
<dbReference type="InterPro" id="IPR050250">
    <property type="entry name" value="Macrolide_Exporter_MacB"/>
</dbReference>
<dbReference type="Proteomes" id="UP000198702">
    <property type="component" value="Unassembled WGS sequence"/>
</dbReference>
<feature type="transmembrane region" description="Helical" evidence="8">
    <location>
        <begin position="360"/>
        <end position="384"/>
    </location>
</feature>
<keyword evidence="2" id="KW-1003">Cell membrane</keyword>
<dbReference type="AlphaFoldDB" id="A0A7Z7GF94"/>
<evidence type="ECO:0000256" key="8">
    <source>
        <dbReference type="SAM" id="Phobius"/>
    </source>
</evidence>
<comment type="caution">
    <text evidence="10">The sequence shown here is derived from an EMBL/GenBank/DDBJ whole genome shotgun (WGS) entry which is preliminary data.</text>
</comment>
<evidence type="ECO:0000256" key="4">
    <source>
        <dbReference type="ARBA" id="ARBA00022989"/>
    </source>
</evidence>
<dbReference type="GO" id="GO:0005886">
    <property type="term" value="C:plasma membrane"/>
    <property type="evidence" value="ECO:0007669"/>
    <property type="project" value="UniProtKB-SubCell"/>
</dbReference>
<feature type="transmembrane region" description="Helical" evidence="8">
    <location>
        <begin position="838"/>
        <end position="863"/>
    </location>
</feature>
<reference evidence="10 11" key="1">
    <citation type="submission" date="2016-10" db="EMBL/GenBank/DDBJ databases">
        <authorList>
            <person name="Varghese N."/>
            <person name="Submissions S."/>
        </authorList>
    </citation>
    <scope>NUCLEOTIDE SEQUENCE [LARGE SCALE GENOMIC DNA]</scope>
    <source>
        <strain evidence="10 11">UNC380MFSha3.1</strain>
    </source>
</reference>
<feature type="transmembrane region" description="Helical" evidence="8">
    <location>
        <begin position="884"/>
        <end position="910"/>
    </location>
</feature>
<feature type="domain" description="ABC3 transporter permease C-terminal" evidence="9">
    <location>
        <begin position="310"/>
        <end position="427"/>
    </location>
</feature>
<evidence type="ECO:0000259" key="9">
    <source>
        <dbReference type="Pfam" id="PF02687"/>
    </source>
</evidence>
<dbReference type="Pfam" id="PF02687">
    <property type="entry name" value="FtsX"/>
    <property type="match status" value="1"/>
</dbReference>